<reference evidence="2 3" key="1">
    <citation type="submission" date="2020-05" db="EMBL/GenBank/DDBJ databases">
        <title>Draft genome sequence of Mycobacterium hippocampi DL, isolated from European seabass, Dicentrarchus labrax, reared in fish farms.</title>
        <authorList>
            <person name="Stathopoulou P."/>
            <person name="Asimakis E."/>
            <person name="Tzokas K."/>
            <person name="Batargias C."/>
            <person name="Tsiamis G."/>
        </authorList>
    </citation>
    <scope>NUCLEOTIDE SEQUENCE [LARGE SCALE GENOMIC DNA]</scope>
    <source>
        <strain evidence="2 3">DL</strain>
    </source>
</reference>
<dbReference type="Gene3D" id="1.10.10.10">
    <property type="entry name" value="Winged helix-like DNA-binding domain superfamily/Winged helix DNA-binding domain"/>
    <property type="match status" value="1"/>
</dbReference>
<evidence type="ECO:0000313" key="2">
    <source>
        <dbReference type="EMBL" id="NVN51306.1"/>
    </source>
</evidence>
<dbReference type="Proteomes" id="UP000570517">
    <property type="component" value="Unassembled WGS sequence"/>
</dbReference>
<gene>
    <name evidence="2" type="ORF">HLY00_1048</name>
</gene>
<comment type="caution">
    <text evidence="2">The sequence shown here is derived from an EMBL/GenBank/DDBJ whole genome shotgun (WGS) entry which is preliminary data.</text>
</comment>
<organism evidence="2 3">
    <name type="scientific">Mycolicibacterium hippocampi</name>
    <dbReference type="NCBI Taxonomy" id="659824"/>
    <lineage>
        <taxon>Bacteria</taxon>
        <taxon>Bacillati</taxon>
        <taxon>Actinomycetota</taxon>
        <taxon>Actinomycetes</taxon>
        <taxon>Mycobacteriales</taxon>
        <taxon>Mycobacteriaceae</taxon>
        <taxon>Mycolicibacterium</taxon>
    </lineage>
</organism>
<dbReference type="InterPro" id="IPR036388">
    <property type="entry name" value="WH-like_DNA-bd_sf"/>
</dbReference>
<dbReference type="EMBL" id="JABFYL010000035">
    <property type="protein sequence ID" value="NVN51306.1"/>
    <property type="molecule type" value="Genomic_DNA"/>
</dbReference>
<sequence>MTDFEPDSVTLALRDRLPQQALDLLDCKDGRYSEWATACSVATYAMNAGFTEDEFVAVAAASDFAYEFATENGRDRSTRLESRLSKAWGKVEDAWNPPLGSAEEVRHKLEALSQRLEAHKWSGRTGGSDRAVALAVVQWGHEVGVWTLGASSRELSVRAGVARTTAEKALVRLVALGVLRKDTGTERERTHAQRWVIQLGWNQKCITSPHGSSLGGKGSYGLGTHTQHPVFLRAALGQTAERVWLDLIDHPDSSVGDVAERLGVAVTTVRRTLDGKLVTNQLAVRSDGRPSTYRIDPSSDLDRVAAGYGVTDWYERTAERYDRERAAFTELNRMKETAVKDDQNSGGEFSPPEPKPVIGQDDETYPDPFASAPEWFTQERERQSAVIETAVEILDPFDDRVSETA</sequence>
<dbReference type="AlphaFoldDB" id="A0A850PUR3"/>
<protein>
    <submittedName>
        <fullName evidence="2">Uncharacterized protein</fullName>
    </submittedName>
</protein>
<name>A0A850PUR3_9MYCO</name>
<dbReference type="RefSeq" id="WP_178359637.1">
    <property type="nucleotide sequence ID" value="NZ_JABFYL010000035.1"/>
</dbReference>
<feature type="region of interest" description="Disordered" evidence="1">
    <location>
        <begin position="337"/>
        <end position="370"/>
    </location>
</feature>
<accession>A0A850PUR3</accession>
<evidence type="ECO:0000313" key="3">
    <source>
        <dbReference type="Proteomes" id="UP000570517"/>
    </source>
</evidence>
<keyword evidence="3" id="KW-1185">Reference proteome</keyword>
<proteinExistence type="predicted"/>
<evidence type="ECO:0000256" key="1">
    <source>
        <dbReference type="SAM" id="MobiDB-lite"/>
    </source>
</evidence>